<keyword evidence="3" id="KW-1185">Reference proteome</keyword>
<organism evidence="2 3">
    <name type="scientific">Linum tenue</name>
    <dbReference type="NCBI Taxonomy" id="586396"/>
    <lineage>
        <taxon>Eukaryota</taxon>
        <taxon>Viridiplantae</taxon>
        <taxon>Streptophyta</taxon>
        <taxon>Embryophyta</taxon>
        <taxon>Tracheophyta</taxon>
        <taxon>Spermatophyta</taxon>
        <taxon>Magnoliopsida</taxon>
        <taxon>eudicotyledons</taxon>
        <taxon>Gunneridae</taxon>
        <taxon>Pentapetalae</taxon>
        <taxon>rosids</taxon>
        <taxon>fabids</taxon>
        <taxon>Malpighiales</taxon>
        <taxon>Linaceae</taxon>
        <taxon>Linum</taxon>
    </lineage>
</organism>
<evidence type="ECO:0000313" key="3">
    <source>
        <dbReference type="Proteomes" id="UP001154282"/>
    </source>
</evidence>
<dbReference type="Pfam" id="PF00646">
    <property type="entry name" value="F-box"/>
    <property type="match status" value="1"/>
</dbReference>
<comment type="caution">
    <text evidence="2">The sequence shown here is derived from an EMBL/GenBank/DDBJ whole genome shotgun (WGS) entry which is preliminary data.</text>
</comment>
<protein>
    <recommendedName>
        <fullName evidence="1">F-box domain-containing protein</fullName>
    </recommendedName>
</protein>
<dbReference type="Proteomes" id="UP001154282">
    <property type="component" value="Unassembled WGS sequence"/>
</dbReference>
<dbReference type="EMBL" id="CAMGYJ010000008">
    <property type="protein sequence ID" value="CAI0468196.1"/>
    <property type="molecule type" value="Genomic_DNA"/>
</dbReference>
<feature type="domain" description="F-box" evidence="1">
    <location>
        <begin position="15"/>
        <end position="42"/>
    </location>
</feature>
<dbReference type="InterPro" id="IPR001810">
    <property type="entry name" value="F-box_dom"/>
</dbReference>
<accession>A0AAV0PBI8</accession>
<evidence type="ECO:0000259" key="1">
    <source>
        <dbReference type="Pfam" id="PF00646"/>
    </source>
</evidence>
<evidence type="ECO:0000313" key="2">
    <source>
        <dbReference type="EMBL" id="CAI0468196.1"/>
    </source>
</evidence>
<name>A0AAV0PBI8_9ROSI</name>
<dbReference type="AlphaFoldDB" id="A0AAV0PBI8"/>
<reference evidence="2" key="1">
    <citation type="submission" date="2022-08" db="EMBL/GenBank/DDBJ databases">
        <authorList>
            <person name="Gutierrez-Valencia J."/>
        </authorList>
    </citation>
    <scope>NUCLEOTIDE SEQUENCE</scope>
</reference>
<proteinExistence type="predicted"/>
<dbReference type="InterPro" id="IPR036047">
    <property type="entry name" value="F-box-like_dom_sf"/>
</dbReference>
<sequence>MEKLRRFNRDIPDLVLSKFGTRDLIQMKRVSKLWRSLISDLLSDRDFALKHSRGRNQLLSGFFVRQKF</sequence>
<dbReference type="SUPFAM" id="SSF81383">
    <property type="entry name" value="F-box domain"/>
    <property type="match status" value="1"/>
</dbReference>
<gene>
    <name evidence="2" type="ORF">LITE_LOCUS37719</name>
</gene>